<feature type="compositionally biased region" description="Basic and acidic residues" evidence="4">
    <location>
        <begin position="282"/>
        <end position="308"/>
    </location>
</feature>
<keyword evidence="1 3" id="KW-0689">Ribosomal protein</keyword>
<evidence type="ECO:0000313" key="5">
    <source>
        <dbReference type="EMBL" id="SDF11641.1"/>
    </source>
</evidence>
<dbReference type="PANTHER" id="PTHR12919:SF20">
    <property type="entry name" value="SMALL RIBOSOMAL SUBUNIT PROTEIN BS16M"/>
    <property type="match status" value="1"/>
</dbReference>
<dbReference type="EMBL" id="FNAO01000012">
    <property type="protein sequence ID" value="SDF11641.1"/>
    <property type="molecule type" value="Genomic_DNA"/>
</dbReference>
<dbReference type="GO" id="GO:0005737">
    <property type="term" value="C:cytoplasm"/>
    <property type="evidence" value="ECO:0007669"/>
    <property type="project" value="UniProtKB-ARBA"/>
</dbReference>
<dbReference type="AlphaFoldDB" id="A0A1G7IFY0"/>
<feature type="region of interest" description="Disordered" evidence="4">
    <location>
        <begin position="144"/>
        <end position="308"/>
    </location>
</feature>
<gene>
    <name evidence="3" type="primary">rpsP</name>
    <name evidence="5" type="ORF">SAMN05421636_11216</name>
</gene>
<dbReference type="HAMAP" id="MF_00385">
    <property type="entry name" value="Ribosomal_bS16"/>
    <property type="match status" value="1"/>
</dbReference>
<comment type="similarity">
    <text evidence="3">Belongs to the bacterial ribosomal protein bS16 family.</text>
</comment>
<accession>A0A1G7IFY0</accession>
<evidence type="ECO:0000256" key="3">
    <source>
        <dbReference type="HAMAP-Rule" id="MF_00385"/>
    </source>
</evidence>
<dbReference type="Gene3D" id="3.30.1320.10">
    <property type="match status" value="1"/>
</dbReference>
<keyword evidence="6" id="KW-1185">Reference proteome</keyword>
<dbReference type="NCBIfam" id="TIGR00002">
    <property type="entry name" value="S16"/>
    <property type="match status" value="1"/>
</dbReference>
<dbReference type="InterPro" id="IPR023803">
    <property type="entry name" value="Ribosomal_bS16_dom_sf"/>
</dbReference>
<proteinExistence type="inferred from homology"/>
<sequence>MPVKIRLQRHGKKGKPFYWIVAADSRAKRDGKYLEKLGTYNPNTNPATIDLNFDNSVQWLQNGAQPTDTARNILSYRGVMMKHHLLGGLRKGALTEEQVEEKFNAWLEDKDSKISDKVSGLDKEKEKAKADALKAEKEINEKRMAAATEAELPETPEGGDASEEVEAVTETAPEPKAEVEQSEEKAPEAEAKEEKPAEKTEDDTPKVIKEDAKETEKADKPEAKKENAKETEEVVKTPEAAQTDRDNAEDNFAAPVVEKEEIKKDDSKTEAPSVQEVVTDEDFSKKDADKPTPAEAKKADDKKEEDKK</sequence>
<feature type="compositionally biased region" description="Basic and acidic residues" evidence="4">
    <location>
        <begin position="173"/>
        <end position="248"/>
    </location>
</feature>
<protein>
    <recommendedName>
        <fullName evidence="3">Small ribosomal subunit protein bS16</fullName>
    </recommendedName>
</protein>
<organism evidence="5 6">
    <name type="scientific">Pricia antarctica</name>
    <dbReference type="NCBI Taxonomy" id="641691"/>
    <lineage>
        <taxon>Bacteria</taxon>
        <taxon>Pseudomonadati</taxon>
        <taxon>Bacteroidota</taxon>
        <taxon>Flavobacteriia</taxon>
        <taxon>Flavobacteriales</taxon>
        <taxon>Flavobacteriaceae</taxon>
        <taxon>Pricia</taxon>
    </lineage>
</organism>
<dbReference type="RefSeq" id="WP_091873811.1">
    <property type="nucleotide sequence ID" value="NZ_FNAO01000012.1"/>
</dbReference>
<dbReference type="STRING" id="641691.SAMN05421636_11216"/>
<feature type="compositionally biased region" description="Basic and acidic residues" evidence="4">
    <location>
        <begin position="257"/>
        <end position="269"/>
    </location>
</feature>
<dbReference type="PANTHER" id="PTHR12919">
    <property type="entry name" value="30S RIBOSOMAL PROTEIN S16"/>
    <property type="match status" value="1"/>
</dbReference>
<dbReference type="OrthoDB" id="9807878at2"/>
<dbReference type="Pfam" id="PF00886">
    <property type="entry name" value="Ribosomal_S16"/>
    <property type="match status" value="1"/>
</dbReference>
<evidence type="ECO:0000313" key="6">
    <source>
        <dbReference type="Proteomes" id="UP000199109"/>
    </source>
</evidence>
<dbReference type="GO" id="GO:0015935">
    <property type="term" value="C:small ribosomal subunit"/>
    <property type="evidence" value="ECO:0007669"/>
    <property type="project" value="TreeGrafter"/>
</dbReference>
<keyword evidence="2 3" id="KW-0687">Ribonucleoprotein</keyword>
<dbReference type="Proteomes" id="UP000199109">
    <property type="component" value="Unassembled WGS sequence"/>
</dbReference>
<dbReference type="NCBIfam" id="NF011094">
    <property type="entry name" value="PRK14521.1"/>
    <property type="match status" value="1"/>
</dbReference>
<dbReference type="GO" id="GO:0003735">
    <property type="term" value="F:structural constituent of ribosome"/>
    <property type="evidence" value="ECO:0007669"/>
    <property type="project" value="InterPro"/>
</dbReference>
<evidence type="ECO:0000256" key="4">
    <source>
        <dbReference type="SAM" id="MobiDB-lite"/>
    </source>
</evidence>
<dbReference type="InterPro" id="IPR000307">
    <property type="entry name" value="Ribosomal_bS16"/>
</dbReference>
<evidence type="ECO:0000256" key="2">
    <source>
        <dbReference type="ARBA" id="ARBA00023274"/>
    </source>
</evidence>
<reference evidence="5 6" key="1">
    <citation type="submission" date="2016-10" db="EMBL/GenBank/DDBJ databases">
        <authorList>
            <person name="de Groot N.N."/>
        </authorList>
    </citation>
    <scope>NUCLEOTIDE SEQUENCE [LARGE SCALE GENOMIC DNA]</scope>
    <source>
        <strain evidence="5 6">DSM 23421</strain>
    </source>
</reference>
<evidence type="ECO:0000256" key="1">
    <source>
        <dbReference type="ARBA" id="ARBA00022980"/>
    </source>
</evidence>
<dbReference type="SUPFAM" id="SSF54565">
    <property type="entry name" value="Ribosomal protein S16"/>
    <property type="match status" value="1"/>
</dbReference>
<dbReference type="GO" id="GO:0006412">
    <property type="term" value="P:translation"/>
    <property type="evidence" value="ECO:0007669"/>
    <property type="project" value="UniProtKB-UniRule"/>
</dbReference>
<feature type="compositionally biased region" description="Low complexity" evidence="4">
    <location>
        <begin position="145"/>
        <end position="156"/>
    </location>
</feature>
<name>A0A1G7IFY0_9FLAO</name>